<gene>
    <name evidence="1" type="ORF">METZ01_LOCUS162128</name>
</gene>
<dbReference type="EMBL" id="UINC01028384">
    <property type="protein sequence ID" value="SVB09274.1"/>
    <property type="molecule type" value="Genomic_DNA"/>
</dbReference>
<evidence type="ECO:0000313" key="1">
    <source>
        <dbReference type="EMBL" id="SVB09274.1"/>
    </source>
</evidence>
<accession>A0A382B6N2</accession>
<reference evidence="1" key="1">
    <citation type="submission" date="2018-05" db="EMBL/GenBank/DDBJ databases">
        <authorList>
            <person name="Lanie J.A."/>
            <person name="Ng W.-L."/>
            <person name="Kazmierczak K.M."/>
            <person name="Andrzejewski T.M."/>
            <person name="Davidsen T.M."/>
            <person name="Wayne K.J."/>
            <person name="Tettelin H."/>
            <person name="Glass J.I."/>
            <person name="Rusch D."/>
            <person name="Podicherti R."/>
            <person name="Tsui H.-C.T."/>
            <person name="Winkler M.E."/>
        </authorList>
    </citation>
    <scope>NUCLEOTIDE SEQUENCE</scope>
</reference>
<organism evidence="1">
    <name type="scientific">marine metagenome</name>
    <dbReference type="NCBI Taxonomy" id="408172"/>
    <lineage>
        <taxon>unclassified sequences</taxon>
        <taxon>metagenomes</taxon>
        <taxon>ecological metagenomes</taxon>
    </lineage>
</organism>
<sequence>MTDKVHGRLYCDECEKPLSKIEELEFLPDTVPICHKCDKALASLTSVHHHVSPALNWELGIHG</sequence>
<name>A0A382B6N2_9ZZZZ</name>
<protein>
    <submittedName>
        <fullName evidence="1">Uncharacterized protein</fullName>
    </submittedName>
</protein>
<proteinExistence type="predicted"/>
<dbReference type="AlphaFoldDB" id="A0A382B6N2"/>